<gene>
    <name evidence="3" type="ORF">CPLU01_15487</name>
</gene>
<evidence type="ECO:0000256" key="1">
    <source>
        <dbReference type="SAM" id="MobiDB-lite"/>
    </source>
</evidence>
<keyword evidence="4" id="KW-1185">Reference proteome</keyword>
<name>A0A8H6JAF4_9PEZI</name>
<protein>
    <submittedName>
        <fullName evidence="3">Transposase</fullName>
    </submittedName>
</protein>
<dbReference type="Pfam" id="PF05225">
    <property type="entry name" value="HTH_psq"/>
    <property type="match status" value="1"/>
</dbReference>
<dbReference type="Proteomes" id="UP000654918">
    <property type="component" value="Unassembled WGS sequence"/>
</dbReference>
<organism evidence="3 4">
    <name type="scientific">Colletotrichum plurivorum</name>
    <dbReference type="NCBI Taxonomy" id="2175906"/>
    <lineage>
        <taxon>Eukaryota</taxon>
        <taxon>Fungi</taxon>
        <taxon>Dikarya</taxon>
        <taxon>Ascomycota</taxon>
        <taxon>Pezizomycotina</taxon>
        <taxon>Sordariomycetes</taxon>
        <taxon>Hypocreomycetidae</taxon>
        <taxon>Glomerellales</taxon>
        <taxon>Glomerellaceae</taxon>
        <taxon>Colletotrichum</taxon>
        <taxon>Colletotrichum orchidearum species complex</taxon>
    </lineage>
</organism>
<dbReference type="GO" id="GO:0003677">
    <property type="term" value="F:DNA binding"/>
    <property type="evidence" value="ECO:0007669"/>
    <property type="project" value="InterPro"/>
</dbReference>
<dbReference type="InterPro" id="IPR007889">
    <property type="entry name" value="HTH_Psq"/>
</dbReference>
<evidence type="ECO:0000313" key="3">
    <source>
        <dbReference type="EMBL" id="KAF6809514.1"/>
    </source>
</evidence>
<feature type="domain" description="HTH psq-type" evidence="2">
    <location>
        <begin position="7"/>
        <end position="54"/>
    </location>
</feature>
<reference evidence="3" key="1">
    <citation type="journal article" date="2020" name="Phytopathology">
        <title>Genome Sequence Resources of Colletotrichum truncatum, C. plurivorum, C. musicola, and C. sojae: Four Species Pathogenic to Soybean (Glycine max).</title>
        <authorList>
            <person name="Rogerio F."/>
            <person name="Boufleur T.R."/>
            <person name="Ciampi-Guillardi M."/>
            <person name="Sukno S.A."/>
            <person name="Thon M.R."/>
            <person name="Massola Junior N.S."/>
            <person name="Baroncelli R."/>
        </authorList>
    </citation>
    <scope>NUCLEOTIDE SEQUENCE</scope>
    <source>
        <strain evidence="3">LFN00145</strain>
    </source>
</reference>
<comment type="caution">
    <text evidence="3">The sequence shown here is derived from an EMBL/GenBank/DDBJ whole genome shotgun (WGS) entry which is preliminary data.</text>
</comment>
<feature type="region of interest" description="Disordered" evidence="1">
    <location>
        <begin position="38"/>
        <end position="59"/>
    </location>
</feature>
<evidence type="ECO:0000313" key="4">
    <source>
        <dbReference type="Proteomes" id="UP000654918"/>
    </source>
</evidence>
<accession>A0A8H6JAF4</accession>
<dbReference type="EMBL" id="WIGO01000532">
    <property type="protein sequence ID" value="KAF6809514.1"/>
    <property type="molecule type" value="Genomic_DNA"/>
</dbReference>
<proteinExistence type="predicted"/>
<evidence type="ECO:0000259" key="2">
    <source>
        <dbReference type="Pfam" id="PF05225"/>
    </source>
</evidence>
<dbReference type="AlphaFoldDB" id="A0A8H6JAF4"/>
<sequence length="110" mass="12401">MSIYTQEDKIILAIEAIRSARATGKKLSVLRAAKTNGVPESSIRHRMNNRPQRERNDPLRGLPLRLAGVEDMANLLLRARNGEPFVLLRNIIAKYGIEEGDIYNFNETGL</sequence>